<dbReference type="Gene3D" id="3.40.640.10">
    <property type="entry name" value="Type I PLP-dependent aspartate aminotransferase-like (Major domain)"/>
    <property type="match status" value="1"/>
</dbReference>
<evidence type="ECO:0000313" key="14">
    <source>
        <dbReference type="Proteomes" id="UP000728032"/>
    </source>
</evidence>
<organism evidence="13">
    <name type="scientific">Oppiella nova</name>
    <dbReference type="NCBI Taxonomy" id="334625"/>
    <lineage>
        <taxon>Eukaryota</taxon>
        <taxon>Metazoa</taxon>
        <taxon>Ecdysozoa</taxon>
        <taxon>Arthropoda</taxon>
        <taxon>Chelicerata</taxon>
        <taxon>Arachnida</taxon>
        <taxon>Acari</taxon>
        <taxon>Acariformes</taxon>
        <taxon>Sarcoptiformes</taxon>
        <taxon>Oribatida</taxon>
        <taxon>Brachypylina</taxon>
        <taxon>Oppioidea</taxon>
        <taxon>Oppiidae</taxon>
        <taxon>Oppiella</taxon>
    </lineage>
</organism>
<evidence type="ECO:0000256" key="5">
    <source>
        <dbReference type="ARBA" id="ARBA00022490"/>
    </source>
</evidence>
<dbReference type="Gene3D" id="1.10.260.50">
    <property type="match status" value="1"/>
</dbReference>
<dbReference type="Gene3D" id="3.90.1150.10">
    <property type="entry name" value="Aspartate Aminotransferase, domain 1"/>
    <property type="match status" value="1"/>
</dbReference>
<evidence type="ECO:0000259" key="12">
    <source>
        <dbReference type="Pfam" id="PF00266"/>
    </source>
</evidence>
<dbReference type="SUPFAM" id="SSF53383">
    <property type="entry name" value="PLP-dependent transferases"/>
    <property type="match status" value="1"/>
</dbReference>
<dbReference type="EMBL" id="OC927870">
    <property type="protein sequence ID" value="CAD7657470.1"/>
    <property type="molecule type" value="Genomic_DNA"/>
</dbReference>
<dbReference type="InterPro" id="IPR000192">
    <property type="entry name" value="Aminotrans_V_dom"/>
</dbReference>
<evidence type="ECO:0000256" key="8">
    <source>
        <dbReference type="ARBA" id="ARBA00023239"/>
    </source>
</evidence>
<evidence type="ECO:0000256" key="2">
    <source>
        <dbReference type="ARBA" id="ARBA00004514"/>
    </source>
</evidence>
<dbReference type="GO" id="GO:0016740">
    <property type="term" value="F:transferase activity"/>
    <property type="evidence" value="ECO:0007669"/>
    <property type="project" value="UniProtKB-KW"/>
</dbReference>
<dbReference type="InterPro" id="IPR015424">
    <property type="entry name" value="PyrdxlP-dep_Trfase"/>
</dbReference>
<keyword evidence="8" id="KW-0456">Lyase</keyword>
<evidence type="ECO:0000256" key="4">
    <source>
        <dbReference type="ARBA" id="ARBA00011738"/>
    </source>
</evidence>
<evidence type="ECO:0000256" key="1">
    <source>
        <dbReference type="ARBA" id="ARBA00001933"/>
    </source>
</evidence>
<gene>
    <name evidence="13" type="ORF">ONB1V03_LOCUS14100</name>
</gene>
<comment type="similarity">
    <text evidence="3">Belongs to the class-V pyridoxal-phosphate-dependent aminotransferase family.</text>
</comment>
<comment type="function">
    <text evidence="9">Catalyzes the decomposition of L-selenocysteine to L-alanine and elemental selenium.</text>
</comment>
<dbReference type="FunFam" id="3.90.1150.10:FF:000065">
    <property type="entry name" value="Selenocysteine lyase"/>
    <property type="match status" value="1"/>
</dbReference>
<dbReference type="OrthoDB" id="10250117at2759"/>
<evidence type="ECO:0000256" key="3">
    <source>
        <dbReference type="ARBA" id="ARBA00009236"/>
    </source>
</evidence>
<dbReference type="InterPro" id="IPR015421">
    <property type="entry name" value="PyrdxlP-dep_Trfase_major"/>
</dbReference>
<evidence type="ECO:0000256" key="11">
    <source>
        <dbReference type="ARBA" id="ARBA00040554"/>
    </source>
</evidence>
<evidence type="ECO:0000256" key="7">
    <source>
        <dbReference type="ARBA" id="ARBA00022898"/>
    </source>
</evidence>
<dbReference type="InterPro" id="IPR015422">
    <property type="entry name" value="PyrdxlP-dep_Trfase_small"/>
</dbReference>
<keyword evidence="5" id="KW-0963">Cytoplasm</keyword>
<dbReference type="AlphaFoldDB" id="A0A7R9MCG0"/>
<keyword evidence="14" id="KW-1185">Reference proteome</keyword>
<name>A0A7R9MCG0_9ACAR</name>
<dbReference type="EMBL" id="CAJPVJ010013045">
    <property type="protein sequence ID" value="CAG2174656.1"/>
    <property type="molecule type" value="Genomic_DNA"/>
</dbReference>
<dbReference type="GO" id="GO:0009000">
    <property type="term" value="F:selenocysteine lyase activity"/>
    <property type="evidence" value="ECO:0007669"/>
    <property type="project" value="UniProtKB-EC"/>
</dbReference>
<dbReference type="PANTHER" id="PTHR11601:SF62">
    <property type="entry name" value="SELENOCYSTEINE LYASE"/>
    <property type="match status" value="1"/>
</dbReference>
<dbReference type="GO" id="GO:0005829">
    <property type="term" value="C:cytosol"/>
    <property type="evidence" value="ECO:0007669"/>
    <property type="project" value="UniProtKB-SubCell"/>
</dbReference>
<feature type="domain" description="Aminotransferase class V" evidence="12">
    <location>
        <begin position="2"/>
        <end position="384"/>
    </location>
</feature>
<evidence type="ECO:0000256" key="6">
    <source>
        <dbReference type="ARBA" id="ARBA00022679"/>
    </source>
</evidence>
<reference evidence="13" key="1">
    <citation type="submission" date="2020-11" db="EMBL/GenBank/DDBJ databases">
        <authorList>
            <person name="Tran Van P."/>
        </authorList>
    </citation>
    <scope>NUCLEOTIDE SEQUENCE</scope>
</reference>
<accession>A0A7R9MCG0</accession>
<keyword evidence="6" id="KW-0808">Transferase</keyword>
<evidence type="ECO:0000256" key="10">
    <source>
        <dbReference type="ARBA" id="ARBA00039054"/>
    </source>
</evidence>
<dbReference type="Pfam" id="PF00266">
    <property type="entry name" value="Aminotran_5"/>
    <property type="match status" value="1"/>
</dbReference>
<comment type="cofactor">
    <cofactor evidence="1">
        <name>pyridoxal 5'-phosphate</name>
        <dbReference type="ChEBI" id="CHEBI:597326"/>
    </cofactor>
</comment>
<evidence type="ECO:0000256" key="9">
    <source>
        <dbReference type="ARBA" id="ARBA00037407"/>
    </source>
</evidence>
<dbReference type="Proteomes" id="UP000728032">
    <property type="component" value="Unassembled WGS sequence"/>
</dbReference>
<evidence type="ECO:0000313" key="13">
    <source>
        <dbReference type="EMBL" id="CAD7657470.1"/>
    </source>
</evidence>
<comment type="subcellular location">
    <subcellularLocation>
        <location evidence="2">Cytoplasm</location>
        <location evidence="2">Cytosol</location>
    </subcellularLocation>
</comment>
<keyword evidence="7" id="KW-0663">Pyridoxal phosphate</keyword>
<sequence length="402" mass="43782">MIYLDNNATTPLATEVLDAISASLATDWANPSSSYSEGIAVKDVIEKSKQSVAHMINADTTHEIIFTSGGTEANNWIINSSVKHFLENSTSDQKPHIITTNIEHPSIREPLNRLTLEDSASIEMTFVSVSKKIGCVSADDILSAIRPNTCLITVMMANNETGVIQPIREIGVNLAKINVQRVTTGLQKIGFHCDAAQAIGKCEVDVHDLHVDYLTIFYGPRIGALYRRIDSPLLPVLFGGGQERTLRPGTENTPMIVGLAKASELVHKNLDKYNEHFASLQTYFETQLHKKFKDLVSINCQNSPSGRLPNTTSLAFHKPCLIGSKILALTPNLRASLGAACHSSQTKAGNPSKVLIASGVSVELAQRTIRLSTGRDTTNDDIDKAIDELSHAVNELMSQQNE</sequence>
<proteinExistence type="inferred from homology"/>
<protein>
    <recommendedName>
        <fullName evidence="11">Selenocysteine lyase</fullName>
        <ecNumber evidence="10">4.4.1.16</ecNumber>
    </recommendedName>
</protein>
<dbReference type="PANTHER" id="PTHR11601">
    <property type="entry name" value="CYSTEINE DESULFURYLASE FAMILY MEMBER"/>
    <property type="match status" value="1"/>
</dbReference>
<comment type="subunit">
    <text evidence="4">Homodimer.</text>
</comment>
<dbReference type="InterPro" id="IPR016454">
    <property type="entry name" value="Cysteine_dSase"/>
</dbReference>
<dbReference type="PIRSF" id="PIRSF005572">
    <property type="entry name" value="NifS"/>
    <property type="match status" value="1"/>
</dbReference>
<dbReference type="EC" id="4.4.1.16" evidence="10"/>